<dbReference type="InterPro" id="IPR036661">
    <property type="entry name" value="Luciferase-like_sf"/>
</dbReference>
<evidence type="ECO:0000313" key="4">
    <source>
        <dbReference type="Proteomes" id="UP000323454"/>
    </source>
</evidence>
<dbReference type="EMBL" id="VUOB01000085">
    <property type="protein sequence ID" value="KAA2251255.1"/>
    <property type="molecule type" value="Genomic_DNA"/>
</dbReference>
<dbReference type="PANTHER" id="PTHR43244:SF1">
    <property type="entry name" value="5,10-METHYLENETETRAHYDROMETHANOPTERIN REDUCTASE"/>
    <property type="match status" value="1"/>
</dbReference>
<dbReference type="Proteomes" id="UP000323454">
    <property type="component" value="Unassembled WGS sequence"/>
</dbReference>
<reference evidence="3 4" key="2">
    <citation type="submission" date="2019-09" db="EMBL/GenBank/DDBJ databases">
        <authorList>
            <person name="Jin C."/>
        </authorList>
    </citation>
    <scope>NUCLEOTIDE SEQUENCE [LARGE SCALE GENOMIC DNA]</scope>
    <source>
        <strain evidence="3 4">AN110305</strain>
    </source>
</reference>
<dbReference type="CDD" id="cd01097">
    <property type="entry name" value="Tetrahydromethanopterin_reductase"/>
    <property type="match status" value="1"/>
</dbReference>
<dbReference type="InterPro" id="IPR019910">
    <property type="entry name" value="Lucif-like_OxRdtase_MSMEG_4879"/>
</dbReference>
<evidence type="ECO:0000256" key="1">
    <source>
        <dbReference type="ARBA" id="ARBA00023002"/>
    </source>
</evidence>
<feature type="domain" description="Luciferase-like" evidence="2">
    <location>
        <begin position="7"/>
        <end position="273"/>
    </location>
</feature>
<dbReference type="InterPro" id="IPR011251">
    <property type="entry name" value="Luciferase-like_dom"/>
</dbReference>
<comment type="caution">
    <text evidence="3">The sequence shown here is derived from an EMBL/GenBank/DDBJ whole genome shotgun (WGS) entry which is preliminary data.</text>
</comment>
<dbReference type="PANTHER" id="PTHR43244">
    <property type="match status" value="1"/>
</dbReference>
<evidence type="ECO:0000259" key="2">
    <source>
        <dbReference type="Pfam" id="PF00296"/>
    </source>
</evidence>
<organism evidence="3 4">
    <name type="scientific">Solihabitans fulvus</name>
    <dbReference type="NCBI Taxonomy" id="1892852"/>
    <lineage>
        <taxon>Bacteria</taxon>
        <taxon>Bacillati</taxon>
        <taxon>Actinomycetota</taxon>
        <taxon>Actinomycetes</taxon>
        <taxon>Pseudonocardiales</taxon>
        <taxon>Pseudonocardiaceae</taxon>
        <taxon>Solihabitans</taxon>
    </lineage>
</organism>
<dbReference type="Gene3D" id="3.20.20.30">
    <property type="entry name" value="Luciferase-like domain"/>
    <property type="match status" value="1"/>
</dbReference>
<name>A0A5B2WIM4_9PSEU</name>
<dbReference type="OrthoDB" id="7054907at2"/>
<accession>A0A5B2WIM4</accession>
<protein>
    <submittedName>
        <fullName evidence="3">LLM class F420-dependent oxidoreductase</fullName>
    </submittedName>
</protein>
<dbReference type="GO" id="GO:0016705">
    <property type="term" value="F:oxidoreductase activity, acting on paired donors, with incorporation or reduction of molecular oxygen"/>
    <property type="evidence" value="ECO:0007669"/>
    <property type="project" value="InterPro"/>
</dbReference>
<evidence type="ECO:0000313" key="3">
    <source>
        <dbReference type="EMBL" id="KAA2251255.1"/>
    </source>
</evidence>
<dbReference type="NCBIfam" id="TIGR03564">
    <property type="entry name" value="F420_MSMEG_4879"/>
    <property type="match status" value="1"/>
</dbReference>
<keyword evidence="4" id="KW-1185">Reference proteome</keyword>
<dbReference type="SUPFAM" id="SSF51679">
    <property type="entry name" value="Bacterial luciferase-like"/>
    <property type="match status" value="1"/>
</dbReference>
<proteinExistence type="predicted"/>
<sequence length="297" mass="31638">MTGQRGNGVDELIEQAGQAAELGIDAFWLGQRYDYDSLTALAAIAREVPGIDLGTSIVPTYPRHPLVMANQARTVQAASRGRFALGVGVSHAPSIEGIFGYSFDRPARHLREYLSALVPLLREGSVDFRGETLSARTGQWSTEVPGGADVPVLVSALGPRFLRIAGELADGTITLLAGKRTLAEHIVPSITTAATDAGRPAPKVVTGLAVVVTDEPEAARERAVTALAFYETVKSYRTLLDREGVARAAELAVIGDEETVAAELRRYADIGATEILADVSITLPAERLRTLRLLAEV</sequence>
<reference evidence="3 4" key="1">
    <citation type="submission" date="2019-09" db="EMBL/GenBank/DDBJ databases">
        <title>Goodfellowia gen. nov., a new genus of the Pseudonocardineae related to Actinoalloteichus, containing Goodfellowia coeruleoviolacea gen. nov., comb. nov. gen. nov., comb. nov.</title>
        <authorList>
            <person name="Labeda D."/>
        </authorList>
    </citation>
    <scope>NUCLEOTIDE SEQUENCE [LARGE SCALE GENOMIC DNA]</scope>
    <source>
        <strain evidence="3 4">AN110305</strain>
    </source>
</reference>
<dbReference type="InterPro" id="IPR050564">
    <property type="entry name" value="F420-G6PD/mer"/>
</dbReference>
<keyword evidence="1" id="KW-0560">Oxidoreductase</keyword>
<dbReference type="Pfam" id="PF00296">
    <property type="entry name" value="Bac_luciferase"/>
    <property type="match status" value="1"/>
</dbReference>
<dbReference type="AlphaFoldDB" id="A0A5B2WIM4"/>
<gene>
    <name evidence="3" type="ORF">F0L68_37695</name>
</gene>